<feature type="transmembrane region" description="Helical" evidence="1">
    <location>
        <begin position="92"/>
        <end position="117"/>
    </location>
</feature>
<feature type="transmembrane region" description="Helical" evidence="1">
    <location>
        <begin position="173"/>
        <end position="191"/>
    </location>
</feature>
<name>A0A1U7CTW6_9BACT</name>
<keyword evidence="3" id="KW-1185">Reference proteome</keyword>
<evidence type="ECO:0000256" key="1">
    <source>
        <dbReference type="SAM" id="Phobius"/>
    </source>
</evidence>
<feature type="transmembrane region" description="Helical" evidence="1">
    <location>
        <begin position="21"/>
        <end position="41"/>
    </location>
</feature>
<dbReference type="AlphaFoldDB" id="A0A1U7CTW6"/>
<dbReference type="RefSeq" id="WP_076348424.1">
    <property type="nucleotide sequence ID" value="NZ_CP019082.1"/>
</dbReference>
<keyword evidence="1" id="KW-1133">Transmembrane helix</keyword>
<evidence type="ECO:0000313" key="3">
    <source>
        <dbReference type="Proteomes" id="UP000186309"/>
    </source>
</evidence>
<dbReference type="STRING" id="1387353.BSF38_03910"/>
<gene>
    <name evidence="2" type="ORF">BSF38_03910</name>
</gene>
<protein>
    <submittedName>
        <fullName evidence="2">Uncharacterized protein</fullName>
    </submittedName>
</protein>
<dbReference type="EMBL" id="CP019082">
    <property type="protein sequence ID" value="APW62371.1"/>
    <property type="molecule type" value="Genomic_DNA"/>
</dbReference>
<feature type="transmembrane region" description="Helical" evidence="1">
    <location>
        <begin position="137"/>
        <end position="161"/>
    </location>
</feature>
<dbReference type="KEGG" id="pbor:BSF38_03910"/>
<feature type="transmembrane region" description="Helical" evidence="1">
    <location>
        <begin position="53"/>
        <end position="80"/>
    </location>
</feature>
<accession>A0A1U7CTW6</accession>
<keyword evidence="1" id="KW-0472">Membrane</keyword>
<keyword evidence="1" id="KW-0812">Transmembrane</keyword>
<dbReference type="Proteomes" id="UP000186309">
    <property type="component" value="Chromosome"/>
</dbReference>
<reference evidence="3" key="1">
    <citation type="submission" date="2016-12" db="EMBL/GenBank/DDBJ databases">
        <title>Comparative genomics of four Isosphaeraceae planctomycetes: a common pool of plasmids and glycoside hydrolase genes.</title>
        <authorList>
            <person name="Ivanova A."/>
        </authorList>
    </citation>
    <scope>NUCLEOTIDE SEQUENCE [LARGE SCALE GENOMIC DNA]</scope>
    <source>
        <strain evidence="3">PX4</strain>
    </source>
</reference>
<sequence>MLDESRDLKSDQRPTRQGLRPFYIWTLVALVAVMVVGSPTLVKLSEQAGAAGWGWFAILHHGAVVALILGTVVLAPLVVIRSRTQGREFSRSYGASAVLATATGLGFAALQTLSVLFRFSQQYRSMPGRYWPVYMDIAAPVAVECSVVAITAAWLTLALTGVGRRSSNGFERLCLGLGLLWILAYLTRRVLDIAPWLF</sequence>
<proteinExistence type="predicted"/>
<organism evidence="2 3">
    <name type="scientific">Paludisphaera borealis</name>
    <dbReference type="NCBI Taxonomy" id="1387353"/>
    <lineage>
        <taxon>Bacteria</taxon>
        <taxon>Pseudomonadati</taxon>
        <taxon>Planctomycetota</taxon>
        <taxon>Planctomycetia</taxon>
        <taxon>Isosphaerales</taxon>
        <taxon>Isosphaeraceae</taxon>
        <taxon>Paludisphaera</taxon>
    </lineage>
</organism>
<evidence type="ECO:0000313" key="2">
    <source>
        <dbReference type="EMBL" id="APW62371.1"/>
    </source>
</evidence>